<reference evidence="2 3" key="1">
    <citation type="submission" date="2024-02" db="EMBL/GenBank/DDBJ databases">
        <authorList>
            <person name="Chen Y."/>
            <person name="Shah S."/>
            <person name="Dougan E. K."/>
            <person name="Thang M."/>
            <person name="Chan C."/>
        </authorList>
    </citation>
    <scope>NUCLEOTIDE SEQUENCE [LARGE SCALE GENOMIC DNA]</scope>
</reference>
<keyword evidence="3" id="KW-1185">Reference proteome</keyword>
<evidence type="ECO:0000313" key="3">
    <source>
        <dbReference type="Proteomes" id="UP001642464"/>
    </source>
</evidence>
<name>A0ABP0L5V7_9DINO</name>
<protein>
    <submittedName>
        <fullName evidence="2">Uncharacterized protein</fullName>
    </submittedName>
</protein>
<evidence type="ECO:0000256" key="1">
    <source>
        <dbReference type="SAM" id="MobiDB-lite"/>
    </source>
</evidence>
<dbReference type="Proteomes" id="UP001642464">
    <property type="component" value="Unassembled WGS sequence"/>
</dbReference>
<feature type="region of interest" description="Disordered" evidence="1">
    <location>
        <begin position="457"/>
        <end position="481"/>
    </location>
</feature>
<dbReference type="EMBL" id="CAXAMM010014447">
    <property type="protein sequence ID" value="CAK9033770.1"/>
    <property type="molecule type" value="Genomic_DNA"/>
</dbReference>
<organism evidence="2 3">
    <name type="scientific">Durusdinium trenchii</name>
    <dbReference type="NCBI Taxonomy" id="1381693"/>
    <lineage>
        <taxon>Eukaryota</taxon>
        <taxon>Sar</taxon>
        <taxon>Alveolata</taxon>
        <taxon>Dinophyceae</taxon>
        <taxon>Suessiales</taxon>
        <taxon>Symbiodiniaceae</taxon>
        <taxon>Durusdinium</taxon>
    </lineage>
</organism>
<proteinExistence type="predicted"/>
<accession>A0ABP0L5V7</accession>
<feature type="compositionally biased region" description="Basic and acidic residues" evidence="1">
    <location>
        <begin position="522"/>
        <end position="543"/>
    </location>
</feature>
<feature type="compositionally biased region" description="Gly residues" evidence="1">
    <location>
        <begin position="466"/>
        <end position="478"/>
    </location>
</feature>
<gene>
    <name evidence="2" type="ORF">SCF082_LOCUS20640</name>
</gene>
<evidence type="ECO:0000313" key="2">
    <source>
        <dbReference type="EMBL" id="CAK9033770.1"/>
    </source>
</evidence>
<comment type="caution">
    <text evidence="2">The sequence shown here is derived from an EMBL/GenBank/DDBJ whole genome shotgun (WGS) entry which is preliminary data.</text>
</comment>
<feature type="compositionally biased region" description="Basic residues" evidence="1">
    <location>
        <begin position="557"/>
        <end position="569"/>
    </location>
</feature>
<feature type="region of interest" description="Disordered" evidence="1">
    <location>
        <begin position="496"/>
        <end position="588"/>
    </location>
</feature>
<sequence>MMSVSPGRARSGAAAGTAARMARVAGRSLVPVLLTVVVYQTLDLCFSRISSTRTLETEPPPTSEAPAATAWLRAARRTAEGKRDSGAHWTAAWESTEAWWLRPVALLVTALFTSVAIVQQLPGAYLRAIVAKKPKVTELRPGEMVFQERPMTMEMRREMRVRKCLSAFQRMELPLFGTSASWSEKDSGVLVSVNPRTTAVLEDWPGHVDFLKDTVDQALDAESLNEKETVLHLLRQEDDSYQLLVRFVTPSSESSPFDGMSALMSLGLVYLATQWDSALRATSSDDLAVLALALLPVLLSELARELTARAQSVKMANRTFLPSPQLSLLGTFCTPSTASPNKTAQLQLALSAPLTLATLALLLGALDRCRCRARQVDTKVDRSKAGKPDLQCSHFKGRRAVGGSRAVETVGTEHGSCSDFSKFDKFDYGRSALKISWLKDEAKERLKDVVESLLASTPTHATPGVPGVGSRGAGGSGGMEVETGAAGIAGLAQALGKKDDGETPSGEKPQEPQKKKQKVSARKKDPNEELEEVLKKRKSEDAGRNVLRLGREAGGGKSKKKKKKKKSKKGEKAEKSTSDSESDSTSSSSLFRLAALPNGVDRLHRLHEERPGAIANSTLRRFNVLLNQSVGRGAAEVTENLPPVARGYMSQIFLGKRPEGTIGMRNLREMRTLTTDFNYTKMAMDLCHGGPVQHYARHVGKFVQLYGGKASKLEQPMQFKMFGKACIRFALHLTSKEKMGTEGKTRSMEELKTLMESDLATAGVGSSAASAASSTTAKPPAEQEVPYDLDQANNPMFLAKQLLDLDVGKNYTVKDQPGRIWALTEIGETHIVLKHYPLLEPTKICTMKFEATEIACNIKPTKQKMPKLFSDEQLQHLWASSTLYYIIPMKHPKWNDETGEYEGSLSPFWVCKEIEEGQLEYKWVTFSHKLGDIEIKILTNKDMVAAHSELGMRSMAVSEAAPSKKARKA</sequence>